<feature type="region of interest" description="Disordered" evidence="6">
    <location>
        <begin position="29"/>
        <end position="108"/>
    </location>
</feature>
<feature type="compositionally biased region" description="Basic and acidic residues" evidence="6">
    <location>
        <begin position="311"/>
        <end position="321"/>
    </location>
</feature>
<feature type="chain" id="PRO_5004808099" description="TCP domain-containing protein" evidence="7">
    <location>
        <begin position="18"/>
        <end position="331"/>
    </location>
</feature>
<keyword evidence="10" id="KW-1185">Reference proteome</keyword>
<keyword evidence="2" id="KW-0805">Transcription regulation</keyword>
<dbReference type="PROSITE" id="PS51369">
    <property type="entry name" value="TCP"/>
    <property type="match status" value="1"/>
</dbReference>
<comment type="subcellular location">
    <subcellularLocation>
        <location evidence="1">Nucleus</location>
    </subcellularLocation>
</comment>
<feature type="domain" description="TCP" evidence="8">
    <location>
        <begin position="123"/>
        <end position="181"/>
    </location>
</feature>
<sequence length="331" mass="36278">MLSSLALCCVSALAVEAHLWLTHEVINNPNLEGERDPNLNQRKPPLNLPPFFQPPLSQTHHHYQTPWLSPFPNNAQTSGQTSLGNQPENSSENQRQRLSFQSRGGGGEIIEVEGGHILRATGRKDRHSKVCTAKGPRDRRVRLAAHTAIQFYDVQDRLGYDRPSKAVDWLINKAKPAIDELKKRTHGQSSSHGNAPCPFGEVDLGGAPHKRSASLLNDQTQLPFSSSGAEVPQLDFLPPNQRPFLEQGIQQGWAQMEVGSSFMSGFHGVSSSFPEGGTLQSSSAESYLGLISPVGFVPGVYPGFRIPARFRGDEEQDDAKLSDPPSTFAHH</sequence>
<dbReference type="GO" id="GO:0005634">
    <property type="term" value="C:nucleus"/>
    <property type="evidence" value="ECO:0000318"/>
    <property type="project" value="GO_Central"/>
</dbReference>
<evidence type="ECO:0000256" key="2">
    <source>
        <dbReference type="ARBA" id="ARBA00023015"/>
    </source>
</evidence>
<dbReference type="eggNOG" id="ENOG502QRP9">
    <property type="taxonomic scope" value="Eukaryota"/>
</dbReference>
<reference evidence="10" key="1">
    <citation type="journal article" date="2013" name="Science">
        <title>The Amborella genome and the evolution of flowering plants.</title>
        <authorList>
            <consortium name="Amborella Genome Project"/>
        </authorList>
    </citation>
    <scope>NUCLEOTIDE SEQUENCE [LARGE SCALE GENOMIC DNA]</scope>
</reference>
<dbReference type="AlphaFoldDB" id="W1P5T0"/>
<keyword evidence="5" id="KW-0539">Nucleus</keyword>
<keyword evidence="4" id="KW-0804">Transcription</keyword>
<proteinExistence type="predicted"/>
<evidence type="ECO:0000256" key="1">
    <source>
        <dbReference type="ARBA" id="ARBA00004123"/>
    </source>
</evidence>
<dbReference type="InterPro" id="IPR017887">
    <property type="entry name" value="TF_TCP_subgr"/>
</dbReference>
<keyword evidence="3" id="KW-0238">DNA-binding</keyword>
<dbReference type="EMBL" id="KI394011">
    <property type="protein sequence ID" value="ERN05207.1"/>
    <property type="molecule type" value="Genomic_DNA"/>
</dbReference>
<evidence type="ECO:0000256" key="7">
    <source>
        <dbReference type="SAM" id="SignalP"/>
    </source>
</evidence>
<gene>
    <name evidence="9" type="ORF">AMTR_s00007p00041830</name>
</gene>
<feature type="region of interest" description="Disordered" evidence="6">
    <location>
        <begin position="184"/>
        <end position="204"/>
    </location>
</feature>
<dbReference type="PANTHER" id="PTHR31072">
    <property type="entry name" value="TRANSCRIPTION FACTOR TCP4-RELATED"/>
    <property type="match status" value="1"/>
</dbReference>
<evidence type="ECO:0000313" key="10">
    <source>
        <dbReference type="Proteomes" id="UP000017836"/>
    </source>
</evidence>
<feature type="compositionally biased region" description="Polar residues" evidence="6">
    <location>
        <begin position="71"/>
        <end position="102"/>
    </location>
</feature>
<feature type="signal peptide" evidence="7">
    <location>
        <begin position="1"/>
        <end position="17"/>
    </location>
</feature>
<dbReference type="Proteomes" id="UP000017836">
    <property type="component" value="Unassembled WGS sequence"/>
</dbReference>
<dbReference type="GO" id="GO:0003700">
    <property type="term" value="F:DNA-binding transcription factor activity"/>
    <property type="evidence" value="ECO:0000318"/>
    <property type="project" value="GO_Central"/>
</dbReference>
<evidence type="ECO:0000256" key="6">
    <source>
        <dbReference type="SAM" id="MobiDB-lite"/>
    </source>
</evidence>
<dbReference type="InterPro" id="IPR005333">
    <property type="entry name" value="Transcription_factor_TCP"/>
</dbReference>
<evidence type="ECO:0000256" key="5">
    <source>
        <dbReference type="ARBA" id="ARBA00023242"/>
    </source>
</evidence>
<accession>W1P5T0</accession>
<keyword evidence="7" id="KW-0732">Signal</keyword>
<evidence type="ECO:0000256" key="3">
    <source>
        <dbReference type="ARBA" id="ARBA00023125"/>
    </source>
</evidence>
<evidence type="ECO:0000256" key="4">
    <source>
        <dbReference type="ARBA" id="ARBA00023163"/>
    </source>
</evidence>
<dbReference type="GO" id="GO:0043565">
    <property type="term" value="F:sequence-specific DNA binding"/>
    <property type="evidence" value="ECO:0000318"/>
    <property type="project" value="GO_Central"/>
</dbReference>
<feature type="region of interest" description="Disordered" evidence="6">
    <location>
        <begin position="311"/>
        <end position="331"/>
    </location>
</feature>
<dbReference type="Gramene" id="ERN05207">
    <property type="protein sequence ID" value="ERN05207"/>
    <property type="gene ID" value="AMTR_s00007p00041830"/>
</dbReference>
<evidence type="ECO:0000313" key="9">
    <source>
        <dbReference type="EMBL" id="ERN05207.1"/>
    </source>
</evidence>
<dbReference type="HOGENOM" id="CLU_840310_0_0_1"/>
<name>W1P5T0_AMBTC</name>
<organism evidence="9 10">
    <name type="scientific">Amborella trichopoda</name>
    <dbReference type="NCBI Taxonomy" id="13333"/>
    <lineage>
        <taxon>Eukaryota</taxon>
        <taxon>Viridiplantae</taxon>
        <taxon>Streptophyta</taxon>
        <taxon>Embryophyta</taxon>
        <taxon>Tracheophyta</taxon>
        <taxon>Spermatophyta</taxon>
        <taxon>Magnoliopsida</taxon>
        <taxon>Amborellales</taxon>
        <taxon>Amborellaceae</taxon>
        <taxon>Amborella</taxon>
    </lineage>
</organism>
<protein>
    <recommendedName>
        <fullName evidence="8">TCP domain-containing protein</fullName>
    </recommendedName>
</protein>
<evidence type="ECO:0000259" key="8">
    <source>
        <dbReference type="PROSITE" id="PS51369"/>
    </source>
</evidence>
<dbReference type="Pfam" id="PF03634">
    <property type="entry name" value="TCP"/>
    <property type="match status" value="1"/>
</dbReference>
<dbReference type="PANTHER" id="PTHR31072:SF276">
    <property type="entry name" value="SAP DOMAIN-CONTAINING PROTEIN"/>
    <property type="match status" value="1"/>
</dbReference>